<dbReference type="Proteomes" id="UP000054359">
    <property type="component" value="Unassembled WGS sequence"/>
</dbReference>
<feature type="region of interest" description="Disordered" evidence="1">
    <location>
        <begin position="98"/>
        <end position="117"/>
    </location>
</feature>
<dbReference type="Pfam" id="PF13843">
    <property type="entry name" value="DDE_Tnp_1_7"/>
    <property type="match status" value="1"/>
</dbReference>
<dbReference type="PANTHER" id="PTHR46599:SF3">
    <property type="entry name" value="PIGGYBAC TRANSPOSABLE ELEMENT-DERIVED PROTEIN 4"/>
    <property type="match status" value="1"/>
</dbReference>
<dbReference type="OrthoDB" id="6433867at2759"/>
<dbReference type="STRING" id="407821.A0A087T8Y6"/>
<organism evidence="3 4">
    <name type="scientific">Stegodyphus mimosarum</name>
    <name type="common">African social velvet spider</name>
    <dbReference type="NCBI Taxonomy" id="407821"/>
    <lineage>
        <taxon>Eukaryota</taxon>
        <taxon>Metazoa</taxon>
        <taxon>Ecdysozoa</taxon>
        <taxon>Arthropoda</taxon>
        <taxon>Chelicerata</taxon>
        <taxon>Arachnida</taxon>
        <taxon>Araneae</taxon>
        <taxon>Araneomorphae</taxon>
        <taxon>Entelegynae</taxon>
        <taxon>Eresoidea</taxon>
        <taxon>Eresidae</taxon>
        <taxon>Stegodyphus</taxon>
    </lineage>
</organism>
<gene>
    <name evidence="3" type="ORF">X975_00069</name>
</gene>
<feature type="domain" description="PiggyBac transposable element-derived protein" evidence="2">
    <location>
        <begin position="156"/>
        <end position="313"/>
    </location>
</feature>
<sequence length="314" mass="36170">MYLYLNVQLADIILSNGAVDSNGGNPHKSFSVPLLNSYSNLCIFVTLWQERSLAFQEALELLESLPSDTESEVSDLQNSEEVYVPGVQEIDQCGETVSDPQNFSEVSDSENSDFTVPGSSKPIIPTWNKRDMSSSLQIFNERTDPLDELLSSEEFSPINIFLTLLTCNFIQTQVFQTNLYATQKGQTYIPITLEEILCFLSINLYMGLKKLPSYRDYLSISPVLHDDYTTKRKLSKRFSWLLLNLHLNDNSVQPKRGERNFDKLYKVHPLLDHLSERFLSSYQPNKNQSIDESMIKFKRRSSFKQYMKKKPIKK</sequence>
<reference evidence="3 4" key="1">
    <citation type="submission" date="2013-11" db="EMBL/GenBank/DDBJ databases">
        <title>Genome sequencing of Stegodyphus mimosarum.</title>
        <authorList>
            <person name="Bechsgaard J."/>
        </authorList>
    </citation>
    <scope>NUCLEOTIDE SEQUENCE [LARGE SCALE GENOMIC DNA]</scope>
</reference>
<evidence type="ECO:0000313" key="4">
    <source>
        <dbReference type="Proteomes" id="UP000054359"/>
    </source>
</evidence>
<protein>
    <submittedName>
        <fullName evidence="3">PiggyBac transposable element-derived protein 3</fullName>
    </submittedName>
</protein>
<keyword evidence="4" id="KW-1185">Reference proteome</keyword>
<evidence type="ECO:0000256" key="1">
    <source>
        <dbReference type="SAM" id="MobiDB-lite"/>
    </source>
</evidence>
<name>A0A087T8Y6_STEMI</name>
<evidence type="ECO:0000313" key="3">
    <source>
        <dbReference type="EMBL" id="KFM61575.1"/>
    </source>
</evidence>
<dbReference type="PANTHER" id="PTHR46599">
    <property type="entry name" value="PIGGYBAC TRANSPOSABLE ELEMENT-DERIVED PROTEIN 4"/>
    <property type="match status" value="1"/>
</dbReference>
<dbReference type="AlphaFoldDB" id="A0A087T8Y6"/>
<proteinExistence type="predicted"/>
<accession>A0A087T8Y6</accession>
<feature type="non-terminal residue" evidence="3">
    <location>
        <position position="314"/>
    </location>
</feature>
<dbReference type="InterPro" id="IPR029526">
    <property type="entry name" value="PGBD"/>
</dbReference>
<evidence type="ECO:0000259" key="2">
    <source>
        <dbReference type="Pfam" id="PF13843"/>
    </source>
</evidence>
<dbReference type="EMBL" id="KK114029">
    <property type="protein sequence ID" value="KFM61575.1"/>
    <property type="molecule type" value="Genomic_DNA"/>
</dbReference>